<dbReference type="Proteomes" id="UP000000448">
    <property type="component" value="Chromosome"/>
</dbReference>
<keyword evidence="1" id="KW-0732">Signal</keyword>
<dbReference type="Pfam" id="PF05538">
    <property type="entry name" value="Campylo_MOMP"/>
    <property type="match status" value="1"/>
</dbReference>
<keyword evidence="3" id="KW-1185">Reference proteome</keyword>
<evidence type="ECO:0000313" key="2">
    <source>
        <dbReference type="EMBL" id="ACM92575.1"/>
    </source>
</evidence>
<gene>
    <name evidence="2" type="ordered locus">NAMH_0466</name>
</gene>
<evidence type="ECO:0000313" key="3">
    <source>
        <dbReference type="Proteomes" id="UP000000448"/>
    </source>
</evidence>
<organism evidence="2 3">
    <name type="scientific">Nautilia profundicola (strain ATCC BAA-1463 / DSM 18972 / AmH)</name>
    <dbReference type="NCBI Taxonomy" id="598659"/>
    <lineage>
        <taxon>Bacteria</taxon>
        <taxon>Pseudomonadati</taxon>
        <taxon>Campylobacterota</taxon>
        <taxon>Epsilonproteobacteria</taxon>
        <taxon>Nautiliales</taxon>
        <taxon>Nautiliaceae</taxon>
        <taxon>Nautilia</taxon>
    </lineage>
</organism>
<sequence>MLKKLSLAALIAMGSMSVASATPLTEAIKGVDLSGMIRVRFYNYAPKDENTVNRWRTSSDFKFTIPVSEELKVVYKLGVEGNVYADDNDALDGTNINPNPAENLVFLKYSANGVNVIAGKIPVATSVTGSGHGEAHGAGAIATFKASDNVTLAGAWINALGSVDQIPDNTLGNDIYAVAALFNVDMVKGNVWYYHATNAIKNLYTVSVDVTPVENVDVHADYAAGKGDEDGAKTKNYFNVSAKYTQDAFCVKVGYAKTDKDDGIVVLDNDSPIAAVLPVEQRYAIANDIDTSAFYAKAGYNVDAKTNVYVAYAGVNDKSEDNADSTEVVVGGSYKYSKKMKFSALYSIFNDKSADNEDQNELKVEAKYSF</sequence>
<dbReference type="AlphaFoldDB" id="B9L8C6"/>
<feature type="chain" id="PRO_5002888508" evidence="1">
    <location>
        <begin position="22"/>
        <end position="370"/>
    </location>
</feature>
<proteinExistence type="predicted"/>
<dbReference type="OrthoDB" id="5314481at2"/>
<dbReference type="InterPro" id="IPR008439">
    <property type="entry name" value="Campylo_MOMP"/>
</dbReference>
<dbReference type="eggNOG" id="COG4773">
    <property type="taxonomic scope" value="Bacteria"/>
</dbReference>
<name>B9L8C6_NAUPA</name>
<dbReference type="KEGG" id="nam:NAMH_0466"/>
<reference evidence="2 3" key="1">
    <citation type="journal article" date="2009" name="PLoS Genet.">
        <title>Adaptations to submarine hydrothermal environments exemplified by the genome of Nautilia profundicola.</title>
        <authorList>
            <person name="Campbell B.J."/>
            <person name="Smith J.L."/>
            <person name="Hanson T.E."/>
            <person name="Klotz M.G."/>
            <person name="Stein L.Y."/>
            <person name="Lee C.K."/>
            <person name="Wu D."/>
            <person name="Robinson J.M."/>
            <person name="Khouri H.M."/>
            <person name="Eisen J.A."/>
            <person name="Cary S.C."/>
        </authorList>
    </citation>
    <scope>NUCLEOTIDE SEQUENCE [LARGE SCALE GENOMIC DNA]</scope>
    <source>
        <strain evidence="3">ATCC BAA-1463 / DSM 18972 / AmH</strain>
    </source>
</reference>
<dbReference type="HOGENOM" id="CLU_679130_0_0_7"/>
<dbReference type="InterPro" id="IPR023614">
    <property type="entry name" value="Porin_dom_sf"/>
</dbReference>
<dbReference type="EMBL" id="CP001279">
    <property type="protein sequence ID" value="ACM92575.1"/>
    <property type="molecule type" value="Genomic_DNA"/>
</dbReference>
<dbReference type="RefSeq" id="WP_012663946.1">
    <property type="nucleotide sequence ID" value="NC_012115.1"/>
</dbReference>
<protein>
    <submittedName>
        <fullName evidence="2">Major outer membrane protein</fullName>
    </submittedName>
</protein>
<dbReference type="SUPFAM" id="SSF56935">
    <property type="entry name" value="Porins"/>
    <property type="match status" value="1"/>
</dbReference>
<evidence type="ECO:0000256" key="1">
    <source>
        <dbReference type="SAM" id="SignalP"/>
    </source>
</evidence>
<feature type="signal peptide" evidence="1">
    <location>
        <begin position="1"/>
        <end position="21"/>
    </location>
</feature>
<dbReference type="Gene3D" id="2.40.160.10">
    <property type="entry name" value="Porin"/>
    <property type="match status" value="1"/>
</dbReference>
<accession>B9L8C6</accession>